<keyword evidence="4" id="KW-1185">Reference proteome</keyword>
<feature type="domain" description="Beta-lactamase-related" evidence="2">
    <location>
        <begin position="20"/>
        <end position="255"/>
    </location>
</feature>
<dbReference type="InterPro" id="IPR050491">
    <property type="entry name" value="AmpC-like"/>
</dbReference>
<comment type="similarity">
    <text evidence="1">Belongs to the peptidase S12 family.</text>
</comment>
<dbReference type="Proteomes" id="UP001590951">
    <property type="component" value="Unassembled WGS sequence"/>
</dbReference>
<evidence type="ECO:0000259" key="2">
    <source>
        <dbReference type="Pfam" id="PF00144"/>
    </source>
</evidence>
<evidence type="ECO:0000313" key="3">
    <source>
        <dbReference type="EMBL" id="KAL2058641.1"/>
    </source>
</evidence>
<comment type="caution">
    <text evidence="3">The sequence shown here is derived from an EMBL/GenBank/DDBJ whole genome shotgun (WGS) entry which is preliminary data.</text>
</comment>
<gene>
    <name evidence="3" type="ORF">ABVK25_001369</name>
</gene>
<dbReference type="Pfam" id="PF00144">
    <property type="entry name" value="Beta-lactamase"/>
    <property type="match status" value="1"/>
</dbReference>
<organism evidence="3 4">
    <name type="scientific">Lepraria finkii</name>
    <dbReference type="NCBI Taxonomy" id="1340010"/>
    <lineage>
        <taxon>Eukaryota</taxon>
        <taxon>Fungi</taxon>
        <taxon>Dikarya</taxon>
        <taxon>Ascomycota</taxon>
        <taxon>Pezizomycotina</taxon>
        <taxon>Lecanoromycetes</taxon>
        <taxon>OSLEUM clade</taxon>
        <taxon>Lecanoromycetidae</taxon>
        <taxon>Lecanorales</taxon>
        <taxon>Lecanorineae</taxon>
        <taxon>Stereocaulaceae</taxon>
        <taxon>Lepraria</taxon>
    </lineage>
</organism>
<dbReference type="EMBL" id="JBHFEH010000002">
    <property type="protein sequence ID" value="KAL2058641.1"/>
    <property type="molecule type" value="Genomic_DNA"/>
</dbReference>
<dbReference type="InterPro" id="IPR012338">
    <property type="entry name" value="Beta-lactam/transpept-like"/>
</dbReference>
<protein>
    <recommendedName>
        <fullName evidence="2">Beta-lactamase-related domain-containing protein</fullName>
    </recommendedName>
</protein>
<dbReference type="PANTHER" id="PTHR46825:SF14">
    <property type="entry name" value="BETA-LACTAMASE-RELATED DOMAIN-CONTAINING PROTEIN"/>
    <property type="match status" value="1"/>
</dbReference>
<sequence length="284" mass="30763">MNRAMDTGWNQAIPSIDAIRGASHSPSFSVDALHHGDTVTSKGFGYADKSTARVPNEEAIYSLGSYTKAFTATFVSLLVHSVQHDWTMTIPTSIPESQAPQNPAVGEKATLPEILSHSTGLVSVLSVAIGRHGSAFPQRKDVTQICSNLPFVSPFRLEWQYNNWPYALGSCLVDEISNKSWTQSVNEDFELLGMNRRYTSEPYADANFAHAYTILSDGTAVEQETHSLQEGDAFNGSGSTRSCGKDMMTWYKAMIEVSRAAFPAAEEGSEAASSVVSVLPGQLA</sequence>
<dbReference type="InterPro" id="IPR001466">
    <property type="entry name" value="Beta-lactam-related"/>
</dbReference>
<name>A0ABR4BNR1_9LECA</name>
<dbReference type="Gene3D" id="3.40.710.10">
    <property type="entry name" value="DD-peptidase/beta-lactamase superfamily"/>
    <property type="match status" value="1"/>
</dbReference>
<evidence type="ECO:0000313" key="4">
    <source>
        <dbReference type="Proteomes" id="UP001590951"/>
    </source>
</evidence>
<evidence type="ECO:0000256" key="1">
    <source>
        <dbReference type="ARBA" id="ARBA00038215"/>
    </source>
</evidence>
<dbReference type="SUPFAM" id="SSF56601">
    <property type="entry name" value="beta-lactamase/transpeptidase-like"/>
    <property type="match status" value="1"/>
</dbReference>
<proteinExistence type="inferred from homology"/>
<dbReference type="PANTHER" id="PTHR46825">
    <property type="entry name" value="D-ALANYL-D-ALANINE-CARBOXYPEPTIDASE/ENDOPEPTIDASE AMPH"/>
    <property type="match status" value="1"/>
</dbReference>
<accession>A0ABR4BNR1</accession>
<reference evidence="3 4" key="1">
    <citation type="submission" date="2024-09" db="EMBL/GenBank/DDBJ databases">
        <title>Rethinking Asexuality: The Enigmatic Case of Functional Sexual Genes in Lepraria (Stereocaulaceae).</title>
        <authorList>
            <person name="Doellman M."/>
            <person name="Sun Y."/>
            <person name="Barcenas-Pena A."/>
            <person name="Lumbsch H.T."/>
            <person name="Grewe F."/>
        </authorList>
    </citation>
    <scope>NUCLEOTIDE SEQUENCE [LARGE SCALE GENOMIC DNA]</scope>
    <source>
        <strain evidence="3 4">Grewe 0041</strain>
    </source>
</reference>